<dbReference type="AlphaFoldDB" id="A0A1Z4LWP6"/>
<dbReference type="Pfam" id="PF01266">
    <property type="entry name" value="DAO"/>
    <property type="match status" value="2"/>
</dbReference>
<evidence type="ECO:0000313" key="5">
    <source>
        <dbReference type="Proteomes" id="UP000218418"/>
    </source>
</evidence>
<evidence type="ECO:0000313" key="4">
    <source>
        <dbReference type="EMBL" id="BAY85561.1"/>
    </source>
</evidence>
<dbReference type="PANTHER" id="PTHR13847:SF289">
    <property type="entry name" value="GLYCINE OXIDASE"/>
    <property type="match status" value="1"/>
</dbReference>
<dbReference type="PANTHER" id="PTHR13847">
    <property type="entry name" value="SARCOSINE DEHYDROGENASE-RELATED"/>
    <property type="match status" value="1"/>
</dbReference>
<keyword evidence="5" id="KW-1185">Reference proteome</keyword>
<gene>
    <name evidence="4" type="ORF">NIES267_50610</name>
</gene>
<proteinExistence type="predicted"/>
<feature type="domain" description="FAD dependent oxidoreductase" evidence="3">
    <location>
        <begin position="4"/>
        <end position="190"/>
    </location>
</feature>
<dbReference type="Gene3D" id="3.50.50.60">
    <property type="entry name" value="FAD/NAD(P)-binding domain"/>
    <property type="match status" value="2"/>
</dbReference>
<dbReference type="OrthoDB" id="9805935at2"/>
<dbReference type="Proteomes" id="UP000218418">
    <property type="component" value="Chromosome"/>
</dbReference>
<dbReference type="InterPro" id="IPR006076">
    <property type="entry name" value="FAD-dep_OxRdtase"/>
</dbReference>
<evidence type="ECO:0000259" key="3">
    <source>
        <dbReference type="Pfam" id="PF01266"/>
    </source>
</evidence>
<sequence>MNNIVIIGCGIIGATLAYELSLIEGLKITVIDKQTPAQEATGAALGVLMGIISHKVKGKAWRMRQTSIQRYETLIPELEAITKRKIPFNRQGILMLLPSPEVTTDDLAFWEKLRETRQNQGWELNILDKSQLGKMCPQVDMTGREYIGAIHSPQDRQLDPTAFTLALVEAAKHNGVDFRFGVSALGMKSTSNQQNSSARELGTSNQQNSSARELGTSNQQNSSARELESSNQQNSSARELETSNQQNSIARELGTSNQQNSSARELETSNQQNSSARELETTSGVITADTFIICAGLGSSPLTEQLNQKVDIRPVLGQAIHLRLSHPLGKTKFQPAITCNDTYIVPRRPNVYPSTDYWVGATVEFTQENGEVVADKQLLETTLQSAIATCPELAKAQIVDTWSGLRPRPEGRPAPVIEKLPGYDNVILASAHYRNGVLLAPATAEMVKGMVLEG</sequence>
<protein>
    <submittedName>
        <fullName evidence="4">FAD dependent oxidoreductase</fullName>
    </submittedName>
</protein>
<organism evidence="4 5">
    <name type="scientific">Calothrix parasitica NIES-267</name>
    <dbReference type="NCBI Taxonomy" id="1973488"/>
    <lineage>
        <taxon>Bacteria</taxon>
        <taxon>Bacillati</taxon>
        <taxon>Cyanobacteriota</taxon>
        <taxon>Cyanophyceae</taxon>
        <taxon>Nostocales</taxon>
        <taxon>Calotrichaceae</taxon>
        <taxon>Calothrix</taxon>
    </lineage>
</organism>
<accession>A0A1Z4LWP6</accession>
<dbReference type="InterPro" id="IPR036188">
    <property type="entry name" value="FAD/NAD-bd_sf"/>
</dbReference>
<feature type="region of interest" description="Disordered" evidence="2">
    <location>
        <begin position="189"/>
        <end position="281"/>
    </location>
</feature>
<evidence type="ECO:0000256" key="1">
    <source>
        <dbReference type="ARBA" id="ARBA00023002"/>
    </source>
</evidence>
<feature type="domain" description="FAD dependent oxidoreductase" evidence="3">
    <location>
        <begin position="250"/>
        <end position="447"/>
    </location>
</feature>
<dbReference type="GO" id="GO:0005737">
    <property type="term" value="C:cytoplasm"/>
    <property type="evidence" value="ECO:0007669"/>
    <property type="project" value="TreeGrafter"/>
</dbReference>
<dbReference type="EMBL" id="AP018227">
    <property type="protein sequence ID" value="BAY85561.1"/>
    <property type="molecule type" value="Genomic_DNA"/>
</dbReference>
<evidence type="ECO:0000256" key="2">
    <source>
        <dbReference type="SAM" id="MobiDB-lite"/>
    </source>
</evidence>
<dbReference type="GO" id="GO:0016491">
    <property type="term" value="F:oxidoreductase activity"/>
    <property type="evidence" value="ECO:0007669"/>
    <property type="project" value="UniProtKB-KW"/>
</dbReference>
<dbReference type="Gene3D" id="3.30.9.10">
    <property type="entry name" value="D-Amino Acid Oxidase, subunit A, domain 2"/>
    <property type="match status" value="2"/>
</dbReference>
<dbReference type="SUPFAM" id="SSF54373">
    <property type="entry name" value="FAD-linked reductases, C-terminal domain"/>
    <property type="match status" value="1"/>
</dbReference>
<dbReference type="SUPFAM" id="SSF51971">
    <property type="entry name" value="Nucleotide-binding domain"/>
    <property type="match status" value="1"/>
</dbReference>
<keyword evidence="1" id="KW-0560">Oxidoreductase</keyword>
<name>A0A1Z4LWP6_9CYAN</name>
<reference evidence="4 5" key="1">
    <citation type="submission" date="2017-06" db="EMBL/GenBank/DDBJ databases">
        <title>Genome sequencing of cyanobaciteial culture collection at National Institute for Environmental Studies (NIES).</title>
        <authorList>
            <person name="Hirose Y."/>
            <person name="Shimura Y."/>
            <person name="Fujisawa T."/>
            <person name="Nakamura Y."/>
            <person name="Kawachi M."/>
        </authorList>
    </citation>
    <scope>NUCLEOTIDE SEQUENCE [LARGE SCALE GENOMIC DNA]</scope>
    <source>
        <strain evidence="4 5">NIES-267</strain>
    </source>
</reference>